<sequence length="201" mass="21699">MAQGKAVEAFEEELCDFLGLPNGCAVAVSSGTAALYISLLFLGAKDKNVAFPTYTCSALRNITTFASANSLLVDSQISSPNIDLELIDKNVDIAIVPNMFGIPQIINRINKPIKIIEDCAQSLGAKVKSSNVGLQGDIGVFSFYATKLITSGGQGGMIVSKDSSLIQEIKDYRLFDRRNDSKIRFNFQMTDLQAAIGPIYC</sequence>
<dbReference type="SUPFAM" id="SSF53383">
    <property type="entry name" value="PLP-dependent transferases"/>
    <property type="match status" value="1"/>
</dbReference>
<dbReference type="GO" id="GO:0008483">
    <property type="term" value="F:transaminase activity"/>
    <property type="evidence" value="ECO:0007669"/>
    <property type="project" value="TreeGrafter"/>
</dbReference>
<gene>
    <name evidence="1" type="ORF">CD30_15005</name>
</gene>
<dbReference type="InterPro" id="IPR015421">
    <property type="entry name" value="PyrdxlP-dep_Trfase_major"/>
</dbReference>
<dbReference type="Gene3D" id="3.40.640.10">
    <property type="entry name" value="Type I PLP-dependent aspartate aminotransferase-like (Major domain)"/>
    <property type="match status" value="1"/>
</dbReference>
<evidence type="ECO:0008006" key="3">
    <source>
        <dbReference type="Google" id="ProtNLM"/>
    </source>
</evidence>
<dbReference type="InterPro" id="IPR015424">
    <property type="entry name" value="PyrdxlP-dep_Trfase"/>
</dbReference>
<proteinExistence type="predicted"/>
<dbReference type="InterPro" id="IPR000653">
    <property type="entry name" value="DegT/StrS_aminotransferase"/>
</dbReference>
<accession>A0A0A3IYR0</accession>
<dbReference type="PANTHER" id="PTHR30244">
    <property type="entry name" value="TRANSAMINASE"/>
    <property type="match status" value="1"/>
</dbReference>
<dbReference type="GO" id="GO:0000271">
    <property type="term" value="P:polysaccharide biosynthetic process"/>
    <property type="evidence" value="ECO:0007669"/>
    <property type="project" value="TreeGrafter"/>
</dbReference>
<dbReference type="Proteomes" id="UP000030595">
    <property type="component" value="Unassembled WGS sequence"/>
</dbReference>
<dbReference type="GO" id="GO:0030170">
    <property type="term" value="F:pyridoxal phosphate binding"/>
    <property type="evidence" value="ECO:0007669"/>
    <property type="project" value="TreeGrafter"/>
</dbReference>
<reference evidence="1 2" key="1">
    <citation type="submission" date="2014-02" db="EMBL/GenBank/DDBJ databases">
        <title>Draft genome sequence of Lysinibacillus massiliensis CCUG 49529.</title>
        <authorList>
            <person name="Zhang F."/>
            <person name="Wang G."/>
            <person name="Zhang L."/>
        </authorList>
    </citation>
    <scope>NUCLEOTIDE SEQUENCE [LARGE SCALE GENOMIC DNA]</scope>
    <source>
        <strain evidence="1 2">CCUG 49529</strain>
    </source>
</reference>
<protein>
    <recommendedName>
        <fullName evidence="3">Aminotransferase DegT</fullName>
    </recommendedName>
</protein>
<organism evidence="1 2">
    <name type="scientific">Ureibacillus massiliensis 4400831 = CIP 108448 = CCUG 49529</name>
    <dbReference type="NCBI Taxonomy" id="1211035"/>
    <lineage>
        <taxon>Bacteria</taxon>
        <taxon>Bacillati</taxon>
        <taxon>Bacillota</taxon>
        <taxon>Bacilli</taxon>
        <taxon>Bacillales</taxon>
        <taxon>Caryophanaceae</taxon>
        <taxon>Ureibacillus</taxon>
    </lineage>
</organism>
<dbReference type="Pfam" id="PF01041">
    <property type="entry name" value="DegT_DnrJ_EryC1"/>
    <property type="match status" value="1"/>
</dbReference>
<dbReference type="EMBL" id="JPVQ01000033">
    <property type="protein sequence ID" value="KGR89811.1"/>
    <property type="molecule type" value="Genomic_DNA"/>
</dbReference>
<dbReference type="AlphaFoldDB" id="A0A0A3IYR0"/>
<dbReference type="PANTHER" id="PTHR30244:SF34">
    <property type="entry name" value="DTDP-4-AMINO-4,6-DIDEOXYGALACTOSE TRANSAMINASE"/>
    <property type="match status" value="1"/>
</dbReference>
<dbReference type="eggNOG" id="COG0399">
    <property type="taxonomic scope" value="Bacteria"/>
</dbReference>
<name>A0A0A3IYR0_9BACL</name>
<keyword evidence="2" id="KW-1185">Reference proteome</keyword>
<evidence type="ECO:0000313" key="1">
    <source>
        <dbReference type="EMBL" id="KGR89811.1"/>
    </source>
</evidence>
<evidence type="ECO:0000313" key="2">
    <source>
        <dbReference type="Proteomes" id="UP000030595"/>
    </source>
</evidence>
<comment type="caution">
    <text evidence="1">The sequence shown here is derived from an EMBL/GenBank/DDBJ whole genome shotgun (WGS) entry which is preliminary data.</text>
</comment>